<dbReference type="PANTHER" id="PTHR22642">
    <property type="entry name" value="IMIDAZOLONEPROPIONASE"/>
    <property type="match status" value="1"/>
</dbReference>
<dbReference type="PANTHER" id="PTHR22642:SF2">
    <property type="entry name" value="PROTEIN LONG AFTER FAR-RED 3"/>
    <property type="match status" value="1"/>
</dbReference>
<dbReference type="Gene3D" id="3.10.310.70">
    <property type="match status" value="1"/>
</dbReference>
<evidence type="ECO:0000259" key="1">
    <source>
        <dbReference type="Pfam" id="PF07969"/>
    </source>
</evidence>
<reference evidence="2" key="1">
    <citation type="submission" date="2018-05" db="EMBL/GenBank/DDBJ databases">
        <authorList>
            <person name="Lanie J.A."/>
            <person name="Ng W.-L."/>
            <person name="Kazmierczak K.M."/>
            <person name="Andrzejewski T.M."/>
            <person name="Davidsen T.M."/>
            <person name="Wayne K.J."/>
            <person name="Tettelin H."/>
            <person name="Glass J.I."/>
            <person name="Rusch D."/>
            <person name="Podicherti R."/>
            <person name="Tsui H.-C.T."/>
            <person name="Winkler M.E."/>
        </authorList>
    </citation>
    <scope>NUCLEOTIDE SEQUENCE</scope>
</reference>
<feature type="non-terminal residue" evidence="2">
    <location>
        <position position="240"/>
    </location>
</feature>
<protein>
    <recommendedName>
        <fullName evidence="1">Amidohydrolase 3 domain-containing protein</fullName>
    </recommendedName>
</protein>
<dbReference type="EMBL" id="UINC01136780">
    <property type="protein sequence ID" value="SVD21751.1"/>
    <property type="molecule type" value="Genomic_DNA"/>
</dbReference>
<dbReference type="AlphaFoldDB" id="A0A382TJY7"/>
<name>A0A382TJY7_9ZZZZ</name>
<dbReference type="Pfam" id="PF07969">
    <property type="entry name" value="Amidohydro_3"/>
    <property type="match status" value="1"/>
</dbReference>
<organism evidence="2">
    <name type="scientific">marine metagenome</name>
    <dbReference type="NCBI Taxonomy" id="408172"/>
    <lineage>
        <taxon>unclassified sequences</taxon>
        <taxon>metagenomes</taxon>
        <taxon>ecological metagenomes</taxon>
    </lineage>
</organism>
<evidence type="ECO:0000313" key="2">
    <source>
        <dbReference type="EMBL" id="SVD21751.1"/>
    </source>
</evidence>
<dbReference type="InterPro" id="IPR013108">
    <property type="entry name" value="Amidohydro_3"/>
</dbReference>
<feature type="domain" description="Amidohydrolase 3" evidence="1">
    <location>
        <begin position="73"/>
        <end position="240"/>
    </location>
</feature>
<dbReference type="GO" id="GO:0016810">
    <property type="term" value="F:hydrolase activity, acting on carbon-nitrogen (but not peptide) bonds"/>
    <property type="evidence" value="ECO:0007669"/>
    <property type="project" value="InterPro"/>
</dbReference>
<gene>
    <name evidence="2" type="ORF">METZ01_LOCUS374605</name>
</gene>
<proteinExistence type="predicted"/>
<dbReference type="InterPro" id="IPR011059">
    <property type="entry name" value="Metal-dep_hydrolase_composite"/>
</dbReference>
<sequence>MHHHFKPLILTLLFFLTFGCGPRTEVDLLLTNGKIFSAGHGSPLHATLAVKDGLVVAAGDRSMARHYRAPKRINLSGKTVIPGFNDTHQHVRGRPRRHLELGDLTSLKDLHNRIQSKAEELGPGEWITGYGWAEDDLAEKRRPLRWDLDEAAPENPVILSRAGGHSAVASSLALKLAEIDRNTPNPEGGVIERDDSGELNGIIRERAGMVYRLVPDATWEELKPSFIQNLEFFLSLGITS</sequence>
<dbReference type="Gene3D" id="2.30.40.10">
    <property type="entry name" value="Urease, subunit C, domain 1"/>
    <property type="match status" value="1"/>
</dbReference>
<dbReference type="SUPFAM" id="SSF51338">
    <property type="entry name" value="Composite domain of metallo-dependent hydrolases"/>
    <property type="match status" value="1"/>
</dbReference>
<dbReference type="PROSITE" id="PS51257">
    <property type="entry name" value="PROKAR_LIPOPROTEIN"/>
    <property type="match status" value="1"/>
</dbReference>
<accession>A0A382TJY7</accession>